<accession>X7EG84</accession>
<dbReference type="OrthoDB" id="9806203at2"/>
<dbReference type="AlphaFoldDB" id="X7EG84"/>
<feature type="domain" description="Orotidine 5'-phosphate decarboxylase" evidence="10">
    <location>
        <begin position="5"/>
        <end position="224"/>
    </location>
</feature>
<evidence type="ECO:0000256" key="7">
    <source>
        <dbReference type="ARBA" id="ARBA00023239"/>
    </source>
</evidence>
<dbReference type="NCBIfam" id="TIGR01740">
    <property type="entry name" value="pyrF"/>
    <property type="match status" value="1"/>
</dbReference>
<dbReference type="SUPFAM" id="SSF51366">
    <property type="entry name" value="Ribulose-phoshate binding barrel"/>
    <property type="match status" value="1"/>
</dbReference>
<dbReference type="RefSeq" id="WP_037260963.1">
    <property type="nucleotide sequence ID" value="NZ_JALZ01000007.1"/>
</dbReference>
<dbReference type="UniPathway" id="UPA00070">
    <property type="reaction ID" value="UER00120"/>
</dbReference>
<dbReference type="InterPro" id="IPR013785">
    <property type="entry name" value="Aldolase_TIM"/>
</dbReference>
<dbReference type="InterPro" id="IPR014732">
    <property type="entry name" value="OMPdecase"/>
</dbReference>
<dbReference type="CDD" id="cd04725">
    <property type="entry name" value="OMP_decarboxylase_like"/>
    <property type="match status" value="1"/>
</dbReference>
<sequence length="229" mass="23706">MSDNRLIVALDVADALTGLTIAQKIGEHVNFYKIGLAMLTGGGLALANELKDQHGKRILLDLKLYESAGTIETAVRGLARNGIDALTVHGDPHVVRAAKEGASGTAMQIYAVTMLSSLGRADLDANLMRDGDPGELAAERAARAFDAGADGVICAAGYVARVRALSEAAERLIVAPNIRVGGSSRGEDFASAPPRDTLTRGADHIVIGQMVTGARDPAGAARSILAEIA</sequence>
<evidence type="ECO:0000256" key="4">
    <source>
        <dbReference type="ARBA" id="ARBA00021923"/>
    </source>
</evidence>
<keyword evidence="5" id="KW-0210">Decarboxylase</keyword>
<evidence type="ECO:0000259" key="10">
    <source>
        <dbReference type="SMART" id="SM00934"/>
    </source>
</evidence>
<dbReference type="EC" id="4.1.1.23" evidence="3"/>
<comment type="pathway">
    <text evidence="2">Pyrimidine metabolism; UMP biosynthesis via de novo pathway; UMP from orotate: step 2/2.</text>
</comment>
<evidence type="ECO:0000256" key="3">
    <source>
        <dbReference type="ARBA" id="ARBA00012321"/>
    </source>
</evidence>
<evidence type="ECO:0000256" key="8">
    <source>
        <dbReference type="ARBA" id="ARBA00033428"/>
    </source>
</evidence>
<dbReference type="GO" id="GO:0006207">
    <property type="term" value="P:'de novo' pyrimidine nucleobase biosynthetic process"/>
    <property type="evidence" value="ECO:0007669"/>
    <property type="project" value="InterPro"/>
</dbReference>
<organism evidence="11 12">
    <name type="scientific">Roseivivax halodurans JCM 10272</name>
    <dbReference type="NCBI Taxonomy" id="1449350"/>
    <lineage>
        <taxon>Bacteria</taxon>
        <taxon>Pseudomonadati</taxon>
        <taxon>Pseudomonadota</taxon>
        <taxon>Alphaproteobacteria</taxon>
        <taxon>Rhodobacterales</taxon>
        <taxon>Roseobacteraceae</taxon>
        <taxon>Roseivivax</taxon>
    </lineage>
</organism>
<dbReference type="GO" id="GO:0004590">
    <property type="term" value="F:orotidine-5'-phosphate decarboxylase activity"/>
    <property type="evidence" value="ECO:0007669"/>
    <property type="project" value="UniProtKB-EC"/>
</dbReference>
<keyword evidence="6" id="KW-0665">Pyrimidine biosynthesis</keyword>
<comment type="function">
    <text evidence="1">Catalyzes the decarboxylation of orotidine 5'-monophosphate (OMP) to uridine 5'-monophosphate (UMP).</text>
</comment>
<gene>
    <name evidence="11" type="ORF">OCH239_19060</name>
</gene>
<feature type="binding site" evidence="9">
    <location>
        <position position="33"/>
    </location>
    <ligand>
        <name>substrate</name>
    </ligand>
</feature>
<dbReference type="PANTHER" id="PTHR32119:SF2">
    <property type="entry name" value="OROTIDINE 5'-PHOSPHATE DECARBOXYLASE"/>
    <property type="match status" value="1"/>
</dbReference>
<keyword evidence="12" id="KW-1185">Reference proteome</keyword>
<evidence type="ECO:0000256" key="5">
    <source>
        <dbReference type="ARBA" id="ARBA00022793"/>
    </source>
</evidence>
<dbReference type="Gene3D" id="3.20.20.70">
    <property type="entry name" value="Aldolase class I"/>
    <property type="match status" value="1"/>
</dbReference>
<dbReference type="PATRIC" id="fig|1449350.3.peg.1716"/>
<dbReference type="STRING" id="1449350.OCH239_19060"/>
<feature type="binding site" evidence="9">
    <location>
        <position position="116"/>
    </location>
    <ligand>
        <name>substrate</name>
    </ligand>
</feature>
<dbReference type="Proteomes" id="UP000022447">
    <property type="component" value="Unassembled WGS sequence"/>
</dbReference>
<evidence type="ECO:0000313" key="11">
    <source>
        <dbReference type="EMBL" id="ETX14902.1"/>
    </source>
</evidence>
<reference evidence="11 12" key="1">
    <citation type="submission" date="2014-01" db="EMBL/GenBank/DDBJ databases">
        <title>Roseivivax halodurans JCM 10272 Genome Sequencing.</title>
        <authorList>
            <person name="Lai Q."/>
            <person name="Li G."/>
            <person name="Shao Z."/>
        </authorList>
    </citation>
    <scope>NUCLEOTIDE SEQUENCE [LARGE SCALE GENOMIC DNA]</scope>
    <source>
        <strain evidence="11 12">JCM 10272</strain>
    </source>
</reference>
<feature type="binding site" evidence="9">
    <location>
        <position position="179"/>
    </location>
    <ligand>
        <name>substrate</name>
    </ligand>
</feature>
<dbReference type="PANTHER" id="PTHR32119">
    <property type="entry name" value="OROTIDINE 5'-PHOSPHATE DECARBOXYLASE"/>
    <property type="match status" value="1"/>
</dbReference>
<dbReference type="InterPro" id="IPR001754">
    <property type="entry name" value="OMPdeCOase_dom"/>
</dbReference>
<proteinExistence type="predicted"/>
<dbReference type="GO" id="GO:0044205">
    <property type="term" value="P:'de novo' UMP biosynthetic process"/>
    <property type="evidence" value="ECO:0007669"/>
    <property type="project" value="UniProtKB-UniPathway"/>
</dbReference>
<keyword evidence="7" id="KW-0456">Lyase</keyword>
<feature type="binding site" evidence="9">
    <location>
        <position position="11"/>
    </location>
    <ligand>
        <name>substrate</name>
    </ligand>
</feature>
<protein>
    <recommendedName>
        <fullName evidence="4">Orotidine 5'-phosphate decarboxylase</fullName>
        <ecNumber evidence="3">4.1.1.23</ecNumber>
    </recommendedName>
    <alternativeName>
        <fullName evidence="8">OMP decarboxylase</fullName>
    </alternativeName>
</protein>
<evidence type="ECO:0000256" key="1">
    <source>
        <dbReference type="ARBA" id="ARBA00002356"/>
    </source>
</evidence>
<dbReference type="InterPro" id="IPR011060">
    <property type="entry name" value="RibuloseP-bd_barrel"/>
</dbReference>
<comment type="caution">
    <text evidence="11">The sequence shown here is derived from an EMBL/GenBank/DDBJ whole genome shotgun (WGS) entry which is preliminary data.</text>
</comment>
<feature type="binding site" evidence="9">
    <location>
        <position position="208"/>
    </location>
    <ligand>
        <name>substrate</name>
    </ligand>
</feature>
<evidence type="ECO:0000313" key="12">
    <source>
        <dbReference type="Proteomes" id="UP000022447"/>
    </source>
</evidence>
<dbReference type="eggNOG" id="COG0284">
    <property type="taxonomic scope" value="Bacteria"/>
</dbReference>
<dbReference type="SMART" id="SM00934">
    <property type="entry name" value="OMPdecase"/>
    <property type="match status" value="1"/>
</dbReference>
<dbReference type="EMBL" id="JALZ01000007">
    <property type="protein sequence ID" value="ETX14902.1"/>
    <property type="molecule type" value="Genomic_DNA"/>
</dbReference>
<name>X7EG84_9RHOB</name>
<dbReference type="Pfam" id="PF00215">
    <property type="entry name" value="OMPdecase"/>
    <property type="match status" value="1"/>
</dbReference>
<dbReference type="GO" id="GO:0005829">
    <property type="term" value="C:cytosol"/>
    <property type="evidence" value="ECO:0007669"/>
    <property type="project" value="TreeGrafter"/>
</dbReference>
<evidence type="ECO:0000256" key="9">
    <source>
        <dbReference type="PIRSR" id="PIRSR614732-2"/>
    </source>
</evidence>
<evidence type="ECO:0000256" key="2">
    <source>
        <dbReference type="ARBA" id="ARBA00004861"/>
    </source>
</evidence>
<evidence type="ECO:0000256" key="6">
    <source>
        <dbReference type="ARBA" id="ARBA00022975"/>
    </source>
</evidence>